<evidence type="ECO:0000256" key="6">
    <source>
        <dbReference type="ARBA" id="ARBA00022982"/>
    </source>
</evidence>
<dbReference type="STRING" id="1390249.BHU72_09130"/>
<dbReference type="PROSITE" id="PS50902">
    <property type="entry name" value="FLAVODOXIN_LIKE"/>
    <property type="match status" value="1"/>
</dbReference>
<evidence type="ECO:0000256" key="1">
    <source>
        <dbReference type="ARBA" id="ARBA00001917"/>
    </source>
</evidence>
<comment type="cofactor">
    <cofactor evidence="1 7">
        <name>FMN</name>
        <dbReference type="ChEBI" id="CHEBI:58210"/>
    </cofactor>
</comment>
<organism evidence="9 10">
    <name type="scientific">Desulfuribacillus stibiiarsenatis</name>
    <dbReference type="NCBI Taxonomy" id="1390249"/>
    <lineage>
        <taxon>Bacteria</taxon>
        <taxon>Bacillati</taxon>
        <taxon>Bacillota</taxon>
        <taxon>Desulfuribacillia</taxon>
        <taxon>Desulfuribacillales</taxon>
        <taxon>Desulfuribacillaceae</taxon>
        <taxon>Desulfuribacillus</taxon>
    </lineage>
</organism>
<dbReference type="SUPFAM" id="SSF52218">
    <property type="entry name" value="Flavoproteins"/>
    <property type="match status" value="1"/>
</dbReference>
<name>A0A1E5L3G7_9FIRM</name>
<dbReference type="GO" id="GO:0009055">
    <property type="term" value="F:electron transfer activity"/>
    <property type="evidence" value="ECO:0007669"/>
    <property type="project" value="UniProtKB-UniRule"/>
</dbReference>
<dbReference type="GO" id="GO:0010181">
    <property type="term" value="F:FMN binding"/>
    <property type="evidence" value="ECO:0007669"/>
    <property type="project" value="UniProtKB-UniRule"/>
</dbReference>
<evidence type="ECO:0000313" key="9">
    <source>
        <dbReference type="EMBL" id="OEH84647.1"/>
    </source>
</evidence>
<dbReference type="InterPro" id="IPR010087">
    <property type="entry name" value="Flav_short"/>
</dbReference>
<evidence type="ECO:0000256" key="4">
    <source>
        <dbReference type="ARBA" id="ARBA00022630"/>
    </source>
</evidence>
<dbReference type="Pfam" id="PF00258">
    <property type="entry name" value="Flavodoxin_1"/>
    <property type="match status" value="1"/>
</dbReference>
<evidence type="ECO:0000256" key="2">
    <source>
        <dbReference type="ARBA" id="ARBA00005267"/>
    </source>
</evidence>
<accession>A0A1E5L3G7</accession>
<dbReference type="RefSeq" id="WP_069703074.1">
    <property type="nucleotide sequence ID" value="NZ_MJAT01000037.1"/>
</dbReference>
<sequence>MTTLSIIYWSGTGNTEGMANAIAEGARNAGANVTLIPVSQATTNDVFNADIVALGCPAMGAEELEDTEMEPFVTSLKDEKLQDKPMILFGSYDWGDGEWMEEWEKRMTQYGAKIIADSVILQGYPSSTGIEKCQQFGKQIVTQPNH</sequence>
<keyword evidence="10" id="KW-1185">Reference proteome</keyword>
<dbReference type="OrthoDB" id="9790745at2"/>
<evidence type="ECO:0000313" key="10">
    <source>
        <dbReference type="Proteomes" id="UP000095255"/>
    </source>
</evidence>
<comment type="caution">
    <text evidence="9">The sequence shown here is derived from an EMBL/GenBank/DDBJ whole genome shotgun (WGS) entry which is preliminary data.</text>
</comment>
<dbReference type="Gene3D" id="3.40.50.360">
    <property type="match status" value="1"/>
</dbReference>
<comment type="similarity">
    <text evidence="2 7">Belongs to the flavodoxin family.</text>
</comment>
<dbReference type="NCBIfam" id="TIGR01753">
    <property type="entry name" value="flav_short"/>
    <property type="match status" value="1"/>
</dbReference>
<dbReference type="PANTHER" id="PTHR43717">
    <property type="entry name" value="ANAEROBIC NITRIC OXIDE REDUCTASE FLAVORUBREDOXIN"/>
    <property type="match status" value="1"/>
</dbReference>
<dbReference type="PROSITE" id="PS00201">
    <property type="entry name" value="FLAVODOXIN"/>
    <property type="match status" value="1"/>
</dbReference>
<dbReference type="GO" id="GO:0016651">
    <property type="term" value="F:oxidoreductase activity, acting on NAD(P)H"/>
    <property type="evidence" value="ECO:0007669"/>
    <property type="project" value="UniProtKB-ARBA"/>
</dbReference>
<keyword evidence="3 7" id="KW-0813">Transport</keyword>
<dbReference type="PANTHER" id="PTHR43717:SF1">
    <property type="entry name" value="ANAEROBIC NITRIC OXIDE REDUCTASE FLAVORUBREDOXIN"/>
    <property type="match status" value="1"/>
</dbReference>
<evidence type="ECO:0000256" key="7">
    <source>
        <dbReference type="RuleBase" id="RU367037"/>
    </source>
</evidence>
<comment type="function">
    <text evidence="7">Low-potential electron donor to a number of redox enzymes.</text>
</comment>
<dbReference type="InterPro" id="IPR008254">
    <property type="entry name" value="Flavodoxin/NO_synth"/>
</dbReference>
<gene>
    <name evidence="9" type="ORF">BHU72_09130</name>
</gene>
<protein>
    <recommendedName>
        <fullName evidence="7">Flavodoxin</fullName>
    </recommendedName>
</protein>
<keyword evidence="5 7" id="KW-0288">FMN</keyword>
<keyword evidence="6 7" id="KW-0249">Electron transport</keyword>
<feature type="domain" description="Flavodoxin-like" evidence="8">
    <location>
        <begin position="4"/>
        <end position="141"/>
    </location>
</feature>
<reference evidence="9 10" key="1">
    <citation type="submission" date="2016-09" db="EMBL/GenBank/DDBJ databases">
        <title>Desulfuribacillus arsenicus sp. nov., an obligately anaerobic, dissimilatory arsenic- and antimonate-reducing bacterium isolated from anoxic sediments.</title>
        <authorList>
            <person name="Abin C.A."/>
            <person name="Hollibaugh J.T."/>
        </authorList>
    </citation>
    <scope>NUCLEOTIDE SEQUENCE [LARGE SCALE GENOMIC DNA]</scope>
    <source>
        <strain evidence="9 10">MLFW-2</strain>
    </source>
</reference>
<dbReference type="Proteomes" id="UP000095255">
    <property type="component" value="Unassembled WGS sequence"/>
</dbReference>
<evidence type="ECO:0000256" key="3">
    <source>
        <dbReference type="ARBA" id="ARBA00022448"/>
    </source>
</evidence>
<evidence type="ECO:0000256" key="5">
    <source>
        <dbReference type="ARBA" id="ARBA00022643"/>
    </source>
</evidence>
<keyword evidence="4 7" id="KW-0285">Flavoprotein</keyword>
<dbReference type="EMBL" id="MJAT01000037">
    <property type="protein sequence ID" value="OEH84647.1"/>
    <property type="molecule type" value="Genomic_DNA"/>
</dbReference>
<dbReference type="NCBIfam" id="NF004050">
    <property type="entry name" value="PRK05569.1"/>
    <property type="match status" value="1"/>
</dbReference>
<dbReference type="AlphaFoldDB" id="A0A1E5L3G7"/>
<evidence type="ECO:0000259" key="8">
    <source>
        <dbReference type="PROSITE" id="PS50902"/>
    </source>
</evidence>
<dbReference type="InterPro" id="IPR029039">
    <property type="entry name" value="Flavoprotein-like_sf"/>
</dbReference>
<proteinExistence type="inferred from homology"/>
<dbReference type="InterPro" id="IPR001226">
    <property type="entry name" value="Flavodoxin_CS"/>
</dbReference>